<name>A0A2I1HUQ9_9GLOM</name>
<proteinExistence type="predicted"/>
<sequence length="75" mass="8369">MPHISEEFYRAGATILSPEAIQEIKDTRGRIPNAAKAMASKYHIHLVVSMTCGIIVNTTSHLAIVPQEQNQTKYF</sequence>
<reference evidence="1 2" key="1">
    <citation type="submission" date="2015-10" db="EMBL/GenBank/DDBJ databases">
        <title>Genome analyses suggest a sexual origin of heterokaryosis in a supposedly ancient asexual fungus.</title>
        <authorList>
            <person name="Ropars J."/>
            <person name="Sedzielewska K."/>
            <person name="Noel J."/>
            <person name="Charron P."/>
            <person name="Farinelli L."/>
            <person name="Marton T."/>
            <person name="Kruger M."/>
            <person name="Pelin A."/>
            <person name="Brachmann A."/>
            <person name="Corradi N."/>
        </authorList>
    </citation>
    <scope>NUCLEOTIDE SEQUENCE [LARGE SCALE GENOMIC DNA]</scope>
    <source>
        <strain evidence="1 2">A4</strain>
    </source>
</reference>
<keyword evidence="2" id="KW-1185">Reference proteome</keyword>
<comment type="caution">
    <text evidence="1">The sequence shown here is derived from an EMBL/GenBank/DDBJ whole genome shotgun (WGS) entry which is preliminary data.</text>
</comment>
<evidence type="ECO:0000313" key="1">
    <source>
        <dbReference type="EMBL" id="PKY62612.1"/>
    </source>
</evidence>
<organism evidence="1 2">
    <name type="scientific">Rhizophagus irregularis</name>
    <dbReference type="NCBI Taxonomy" id="588596"/>
    <lineage>
        <taxon>Eukaryota</taxon>
        <taxon>Fungi</taxon>
        <taxon>Fungi incertae sedis</taxon>
        <taxon>Mucoromycota</taxon>
        <taxon>Glomeromycotina</taxon>
        <taxon>Glomeromycetes</taxon>
        <taxon>Glomerales</taxon>
        <taxon>Glomeraceae</taxon>
        <taxon>Rhizophagus</taxon>
    </lineage>
</organism>
<dbReference type="EMBL" id="LLXI01007521">
    <property type="protein sequence ID" value="PKY62612.1"/>
    <property type="molecule type" value="Genomic_DNA"/>
</dbReference>
<dbReference type="VEuPathDB" id="FungiDB:RhiirFUN_011579"/>
<gene>
    <name evidence="1" type="ORF">RhiirA4_489378</name>
</gene>
<dbReference type="VEuPathDB" id="FungiDB:FUN_014399"/>
<dbReference type="Proteomes" id="UP000234323">
    <property type="component" value="Unassembled WGS sequence"/>
</dbReference>
<evidence type="ECO:0000313" key="2">
    <source>
        <dbReference type="Proteomes" id="UP000234323"/>
    </source>
</evidence>
<accession>A0A2I1HUQ9</accession>
<dbReference type="AlphaFoldDB" id="A0A2I1HUQ9"/>
<protein>
    <submittedName>
        <fullName evidence="1">Uncharacterized protein</fullName>
    </submittedName>
</protein>